<keyword evidence="3" id="KW-0378">Hydrolase</keyword>
<name>A0ABT2HGG6_9MICO</name>
<dbReference type="InterPro" id="IPR013320">
    <property type="entry name" value="ConA-like_dom_sf"/>
</dbReference>
<proteinExistence type="predicted"/>
<comment type="caution">
    <text evidence="3">The sequence shown here is derived from an EMBL/GenBank/DDBJ whole genome shotgun (WGS) entry which is preliminary data.</text>
</comment>
<feature type="domain" description="GH16" evidence="2">
    <location>
        <begin position="28"/>
        <end position="249"/>
    </location>
</feature>
<feature type="chain" id="PRO_5046191930" evidence="1">
    <location>
        <begin position="32"/>
        <end position="249"/>
    </location>
</feature>
<protein>
    <submittedName>
        <fullName evidence="3">Glycoside hydrolase family 16 protein</fullName>
    </submittedName>
</protein>
<keyword evidence="4" id="KW-1185">Reference proteome</keyword>
<dbReference type="InterPro" id="IPR000757">
    <property type="entry name" value="Beta-glucanase-like"/>
</dbReference>
<dbReference type="Proteomes" id="UP001652264">
    <property type="component" value="Unassembled WGS sequence"/>
</dbReference>
<gene>
    <name evidence="3" type="ORF">NYQ28_07235</name>
</gene>
<dbReference type="GO" id="GO:0016787">
    <property type="term" value="F:hydrolase activity"/>
    <property type="evidence" value="ECO:0007669"/>
    <property type="project" value="UniProtKB-KW"/>
</dbReference>
<dbReference type="Gene3D" id="2.60.120.200">
    <property type="match status" value="1"/>
</dbReference>
<dbReference type="PROSITE" id="PS51762">
    <property type="entry name" value="GH16_2"/>
    <property type="match status" value="1"/>
</dbReference>
<evidence type="ECO:0000256" key="1">
    <source>
        <dbReference type="SAM" id="SignalP"/>
    </source>
</evidence>
<reference evidence="3 4" key="1">
    <citation type="submission" date="2022-08" db="EMBL/GenBank/DDBJ databases">
        <title>Taxonomy of Curtobacterium flaccumfaciens.</title>
        <authorList>
            <person name="Osdaghi E."/>
            <person name="Taghavi S.M."/>
            <person name="Hamidizade M."/>
            <person name="Abachi H."/>
            <person name="Fazliarab A."/>
            <person name="Baeyen S."/>
            <person name="Portier P."/>
            <person name="Van Vaerenbergh J."/>
            <person name="Jacques M.-A."/>
        </authorList>
    </citation>
    <scope>NUCLEOTIDE SEQUENCE [LARGE SCALE GENOMIC DNA]</scope>
    <source>
        <strain evidence="3 4">LMG8786T</strain>
    </source>
</reference>
<dbReference type="RefSeq" id="WP_141863128.1">
    <property type="nucleotide sequence ID" value="NZ_BMNV01000006.1"/>
</dbReference>
<evidence type="ECO:0000313" key="3">
    <source>
        <dbReference type="EMBL" id="MCS6522356.1"/>
    </source>
</evidence>
<evidence type="ECO:0000259" key="2">
    <source>
        <dbReference type="PROSITE" id="PS51762"/>
    </source>
</evidence>
<dbReference type="SUPFAM" id="SSF49899">
    <property type="entry name" value="Concanavalin A-like lectins/glucanases"/>
    <property type="match status" value="1"/>
</dbReference>
<dbReference type="EMBL" id="JANVAD010000003">
    <property type="protein sequence ID" value="MCS6522356.1"/>
    <property type="molecule type" value="Genomic_DNA"/>
</dbReference>
<accession>A0ABT2HGG6</accession>
<dbReference type="GeneID" id="95325533"/>
<feature type="signal peptide" evidence="1">
    <location>
        <begin position="1"/>
        <end position="31"/>
    </location>
</feature>
<dbReference type="CDD" id="cd00413">
    <property type="entry name" value="Glyco_hydrolase_16"/>
    <property type="match status" value="1"/>
</dbReference>
<sequence>MQRTTRVSVATVLLTAVLVAAPLTTGSAAQAGTPAKPTGTFTQTFREDFSTPATADGPFAKRYTNAWQPYPDGMGDGKYWSGSQVSAHDGVLDVTLDGKRGAAGTFGTQRGAWDYVGGTFTVRARATGGDGNGAAFIVWPKSNVWADGEMDFPEGNFDQVPYAFHHSMTPGKEASAVAVSTKASWRDWHTYSVQWIPGRSVTYSMDGRVLQTVTRDVATTPHRFMFQTGNWGKKGHLYIDWVTIASWKP</sequence>
<dbReference type="Pfam" id="PF00722">
    <property type="entry name" value="Glyco_hydro_16"/>
    <property type="match status" value="1"/>
</dbReference>
<organism evidence="3 4">
    <name type="scientific">Curtobacterium citreum</name>
    <dbReference type="NCBI Taxonomy" id="2036"/>
    <lineage>
        <taxon>Bacteria</taxon>
        <taxon>Bacillati</taxon>
        <taxon>Actinomycetota</taxon>
        <taxon>Actinomycetes</taxon>
        <taxon>Micrococcales</taxon>
        <taxon>Microbacteriaceae</taxon>
        <taxon>Curtobacterium</taxon>
    </lineage>
</organism>
<evidence type="ECO:0000313" key="4">
    <source>
        <dbReference type="Proteomes" id="UP001652264"/>
    </source>
</evidence>
<keyword evidence="1" id="KW-0732">Signal</keyword>